<keyword evidence="3" id="KW-1185">Reference proteome</keyword>
<keyword evidence="1" id="KW-0175">Coiled coil</keyword>
<reference evidence="2 3" key="1">
    <citation type="submission" date="2023-08" db="EMBL/GenBank/DDBJ databases">
        <title>Whole-genome sequencing of halo(alkali)philic microorganisms from hypersaline lakes.</title>
        <authorList>
            <person name="Sorokin D.Y."/>
            <person name="Abbas B."/>
            <person name="Merkel A.Y."/>
        </authorList>
    </citation>
    <scope>NUCLEOTIDE SEQUENCE [LARGE SCALE GENOMIC DNA]</scope>
    <source>
        <strain evidence="2 3">AB-CW4</strain>
    </source>
</reference>
<dbReference type="RefSeq" id="WP_306728574.1">
    <property type="nucleotide sequence ID" value="NZ_JAVDDT010000005.1"/>
</dbReference>
<accession>A0ABU0W8K4</accession>
<gene>
    <name evidence="2" type="ORF">RBH19_09335</name>
</gene>
<comment type="caution">
    <text evidence="2">The sequence shown here is derived from an EMBL/GenBank/DDBJ whole genome shotgun (WGS) entry which is preliminary data.</text>
</comment>
<evidence type="ECO:0000313" key="2">
    <source>
        <dbReference type="EMBL" id="MDQ2070078.1"/>
    </source>
</evidence>
<dbReference type="Gene3D" id="1.20.5.300">
    <property type="match status" value="1"/>
</dbReference>
<organism evidence="2 3">
    <name type="scientific">Natronospira bacteriovora</name>
    <dbReference type="NCBI Taxonomy" id="3069753"/>
    <lineage>
        <taxon>Bacteria</taxon>
        <taxon>Pseudomonadati</taxon>
        <taxon>Pseudomonadota</taxon>
        <taxon>Gammaproteobacteria</taxon>
        <taxon>Natronospirales</taxon>
        <taxon>Natronospiraceae</taxon>
        <taxon>Natronospira</taxon>
    </lineage>
</organism>
<dbReference type="PANTHER" id="PTHR36508:SF1">
    <property type="entry name" value="PROTEIN SLYX"/>
    <property type="match status" value="1"/>
</dbReference>
<name>A0ABU0W8K4_9GAMM</name>
<dbReference type="Pfam" id="PF04102">
    <property type="entry name" value="SlyX"/>
    <property type="match status" value="1"/>
</dbReference>
<evidence type="ECO:0000313" key="3">
    <source>
        <dbReference type="Proteomes" id="UP001239019"/>
    </source>
</evidence>
<evidence type="ECO:0000256" key="1">
    <source>
        <dbReference type="SAM" id="Coils"/>
    </source>
</evidence>
<dbReference type="InterPro" id="IPR007236">
    <property type="entry name" value="SlyX"/>
</dbReference>
<dbReference type="Proteomes" id="UP001239019">
    <property type="component" value="Unassembled WGS sequence"/>
</dbReference>
<dbReference type="PANTHER" id="PTHR36508">
    <property type="entry name" value="PROTEIN SLYX"/>
    <property type="match status" value="1"/>
</dbReference>
<proteinExistence type="predicted"/>
<feature type="coiled-coil region" evidence="1">
    <location>
        <begin position="6"/>
        <end position="54"/>
    </location>
</feature>
<sequence length="67" mass="7940">MSEDRLNRLEEKLAFQEHSLTEMSDTLYRQQQEIDALKEHQRELAERIRVLQDKGSGASEEEVPPHY</sequence>
<dbReference type="EMBL" id="JAVDDT010000005">
    <property type="protein sequence ID" value="MDQ2070078.1"/>
    <property type="molecule type" value="Genomic_DNA"/>
</dbReference>
<protein>
    <submittedName>
        <fullName evidence="2">SlyX family protein</fullName>
    </submittedName>
</protein>